<evidence type="ECO:0000313" key="2">
    <source>
        <dbReference type="EMBL" id="MET4569926.1"/>
    </source>
</evidence>
<proteinExistence type="predicted"/>
<protein>
    <submittedName>
        <fullName evidence="2">Uncharacterized protein</fullName>
    </submittedName>
</protein>
<name>A0ABV2PY04_9GAMM</name>
<comment type="caution">
    <text evidence="2">The sequence shown here is derived from an EMBL/GenBank/DDBJ whole genome shotgun (WGS) entry which is preliminary data.</text>
</comment>
<sequence length="52" mass="5431">MPKTSHESQDAPAAPLPTDDENVLANSDAEQESALVSTPAPDTATRPSIKNN</sequence>
<dbReference type="EMBL" id="JBEPSD010000002">
    <property type="protein sequence ID" value="MET4569926.1"/>
    <property type="molecule type" value="Genomic_DNA"/>
</dbReference>
<keyword evidence="3" id="KW-1185">Reference proteome</keyword>
<dbReference type="Proteomes" id="UP001549251">
    <property type="component" value="Unassembled WGS sequence"/>
</dbReference>
<gene>
    <name evidence="2" type="ORF">ABIE04_002287</name>
</gene>
<evidence type="ECO:0000256" key="1">
    <source>
        <dbReference type="SAM" id="MobiDB-lite"/>
    </source>
</evidence>
<feature type="region of interest" description="Disordered" evidence="1">
    <location>
        <begin position="1"/>
        <end position="52"/>
    </location>
</feature>
<organism evidence="2 3">
    <name type="scientific">Rhodanobacter soli</name>
    <dbReference type="NCBI Taxonomy" id="590609"/>
    <lineage>
        <taxon>Bacteria</taxon>
        <taxon>Pseudomonadati</taxon>
        <taxon>Pseudomonadota</taxon>
        <taxon>Gammaproteobacteria</taxon>
        <taxon>Lysobacterales</taxon>
        <taxon>Rhodanobacteraceae</taxon>
        <taxon>Rhodanobacter</taxon>
    </lineage>
</organism>
<accession>A0ABV2PY04</accession>
<evidence type="ECO:0000313" key="3">
    <source>
        <dbReference type="Proteomes" id="UP001549251"/>
    </source>
</evidence>
<reference evidence="2 3" key="1">
    <citation type="submission" date="2024-06" db="EMBL/GenBank/DDBJ databases">
        <title>Sorghum-associated microbial communities from plants grown in Nebraska, USA.</title>
        <authorList>
            <person name="Schachtman D."/>
        </authorList>
    </citation>
    <scope>NUCLEOTIDE SEQUENCE [LARGE SCALE GENOMIC DNA]</scope>
    <source>
        <strain evidence="2 3">1757</strain>
    </source>
</reference>
<dbReference type="RefSeq" id="WP_354550134.1">
    <property type="nucleotide sequence ID" value="NZ_JBEPSD010000002.1"/>
</dbReference>